<comment type="caution">
    <text evidence="1">The sequence shown here is derived from an EMBL/GenBank/DDBJ whole genome shotgun (WGS) entry which is preliminary data.</text>
</comment>
<evidence type="ECO:0000313" key="2">
    <source>
        <dbReference type="Proteomes" id="UP000645462"/>
    </source>
</evidence>
<organism evidence="1 2">
    <name type="scientific">Marivita lacus</name>
    <dbReference type="NCBI Taxonomy" id="1323742"/>
    <lineage>
        <taxon>Bacteria</taxon>
        <taxon>Pseudomonadati</taxon>
        <taxon>Pseudomonadota</taxon>
        <taxon>Alphaproteobacteria</taxon>
        <taxon>Rhodobacterales</taxon>
        <taxon>Roseobacteraceae</taxon>
        <taxon>Marivita</taxon>
    </lineage>
</organism>
<gene>
    <name evidence="1" type="ORF">GCM10011363_45940</name>
</gene>
<keyword evidence="2" id="KW-1185">Reference proteome</keyword>
<dbReference type="RefSeq" id="WP_229748000.1">
    <property type="nucleotide sequence ID" value="NZ_BMFC01000034.1"/>
</dbReference>
<dbReference type="Proteomes" id="UP000645462">
    <property type="component" value="Unassembled WGS sequence"/>
</dbReference>
<dbReference type="EMBL" id="BMFC01000034">
    <property type="protein sequence ID" value="GGC24224.1"/>
    <property type="molecule type" value="Genomic_DNA"/>
</dbReference>
<reference evidence="2" key="1">
    <citation type="journal article" date="2019" name="Int. J. Syst. Evol. Microbiol.">
        <title>The Global Catalogue of Microorganisms (GCM) 10K type strain sequencing project: providing services to taxonomists for standard genome sequencing and annotation.</title>
        <authorList>
            <consortium name="The Broad Institute Genomics Platform"/>
            <consortium name="The Broad Institute Genome Sequencing Center for Infectious Disease"/>
            <person name="Wu L."/>
            <person name="Ma J."/>
        </authorList>
    </citation>
    <scope>NUCLEOTIDE SEQUENCE [LARGE SCALE GENOMIC DNA]</scope>
    <source>
        <strain evidence="2">CGMCC 1.12478</strain>
    </source>
</reference>
<evidence type="ECO:0000313" key="1">
    <source>
        <dbReference type="EMBL" id="GGC24224.1"/>
    </source>
</evidence>
<accession>A0ABQ1LIB2</accession>
<protein>
    <submittedName>
        <fullName evidence="1">Uncharacterized protein</fullName>
    </submittedName>
</protein>
<sequence>MDKLEGKEFNMPLDDTAPGLDALLLGTALELELSDRDNRVAEKRYQLIPEHLQRPT</sequence>
<proteinExistence type="predicted"/>
<name>A0ABQ1LIB2_9RHOB</name>